<evidence type="ECO:0000313" key="1">
    <source>
        <dbReference type="EMBL" id="VFB02279.1"/>
    </source>
</evidence>
<reference evidence="1 2" key="1">
    <citation type="submission" date="2019-02" db="EMBL/GenBank/DDBJ databases">
        <authorList>
            <consortium name="Pathogen Informatics"/>
        </authorList>
    </citation>
    <scope>NUCLEOTIDE SEQUENCE [LARGE SCALE GENOMIC DNA]</scope>
    <source>
        <strain evidence="1 2">3012STDY6944375</strain>
    </source>
</reference>
<dbReference type="EMBL" id="LR215974">
    <property type="protein sequence ID" value="VFB02279.1"/>
    <property type="molecule type" value="Genomic_DNA"/>
</dbReference>
<protein>
    <submittedName>
        <fullName evidence="1">Uncharacterized protein</fullName>
    </submittedName>
</protein>
<sequence>MNEQLSKLFLDLDLTLTPKMMVQKSSFKFEYGSDRGISWGNTGGNINTFISKFDKNPLMESQIKEGEISIIQKDDEKQSGNFSINERIKFQNEEDMMKEYYKTTALFEEFGYRVKNSTVQNENFETNFEFIEILMKSNSKKSTLTISYSIPPKEDQNKDYFLSFVYINH</sequence>
<gene>
    <name evidence="1" type="ORF">NCTC12078_00253</name>
</gene>
<accession>A0A4U8WJI5</accession>
<proteinExistence type="predicted"/>
<organism evidence="1 2">
    <name type="scientific">Chryseobacterium taihuense</name>
    <dbReference type="NCBI Taxonomy" id="1141221"/>
    <lineage>
        <taxon>Bacteria</taxon>
        <taxon>Pseudomonadati</taxon>
        <taxon>Bacteroidota</taxon>
        <taxon>Flavobacteriia</taxon>
        <taxon>Flavobacteriales</taxon>
        <taxon>Weeksellaceae</taxon>
        <taxon>Chryseobacterium group</taxon>
        <taxon>Chryseobacterium</taxon>
    </lineage>
</organism>
<dbReference type="Proteomes" id="UP000290013">
    <property type="component" value="Chromosome"/>
</dbReference>
<dbReference type="KEGG" id="ctai:NCTC12078_00253"/>
<dbReference type="RefSeq" id="WP_130913152.1">
    <property type="nucleotide sequence ID" value="NZ_LR215974.1"/>
</dbReference>
<dbReference type="AlphaFoldDB" id="A0A4U8WJI5"/>
<evidence type="ECO:0000313" key="2">
    <source>
        <dbReference type="Proteomes" id="UP000290013"/>
    </source>
</evidence>
<name>A0A4U8WJI5_9FLAO</name>